<organism evidence="1 2">
    <name type="scientific">Coccidioides immitis RMSCC 3703</name>
    <dbReference type="NCBI Taxonomy" id="454286"/>
    <lineage>
        <taxon>Eukaryota</taxon>
        <taxon>Fungi</taxon>
        <taxon>Dikarya</taxon>
        <taxon>Ascomycota</taxon>
        <taxon>Pezizomycotina</taxon>
        <taxon>Eurotiomycetes</taxon>
        <taxon>Eurotiomycetidae</taxon>
        <taxon>Onygenales</taxon>
        <taxon>Onygenaceae</taxon>
        <taxon>Coccidioides</taxon>
    </lineage>
</organism>
<dbReference type="Proteomes" id="UP000054559">
    <property type="component" value="Unassembled WGS sequence"/>
</dbReference>
<accession>A0A0J8QH71</accession>
<dbReference type="AlphaFoldDB" id="A0A0J8QH71"/>
<reference evidence="2" key="1">
    <citation type="journal article" date="2010" name="Genome Res.">
        <title>Population genomic sequencing of Coccidioides fungi reveals recent hybridization and transposon control.</title>
        <authorList>
            <person name="Neafsey D.E."/>
            <person name="Barker B.M."/>
            <person name="Sharpton T.J."/>
            <person name="Stajich J.E."/>
            <person name="Park D.J."/>
            <person name="Whiston E."/>
            <person name="Hung C.-Y."/>
            <person name="McMahan C."/>
            <person name="White J."/>
            <person name="Sykes S."/>
            <person name="Heiman D."/>
            <person name="Young S."/>
            <person name="Zeng Q."/>
            <person name="Abouelleil A."/>
            <person name="Aftuck L."/>
            <person name="Bessette D."/>
            <person name="Brown A."/>
            <person name="FitzGerald M."/>
            <person name="Lui A."/>
            <person name="Macdonald J.P."/>
            <person name="Priest M."/>
            <person name="Orbach M.J."/>
            <person name="Galgiani J.N."/>
            <person name="Kirkland T.N."/>
            <person name="Cole G.T."/>
            <person name="Birren B.W."/>
            <person name="Henn M.R."/>
            <person name="Taylor J.W."/>
            <person name="Rounsley S.D."/>
        </authorList>
    </citation>
    <scope>NUCLEOTIDE SEQUENCE [LARGE SCALE GENOMIC DNA]</scope>
    <source>
        <strain evidence="2">RMSCC 3703</strain>
    </source>
</reference>
<dbReference type="STRING" id="454286.A0A0J8QH71"/>
<sequence length="155" mass="17117">MMPLHRRDIVRSSSSVTSTAAACQITQRPKQLSARPTDVEAELRQSGASERVKMLLVEPGQIATQLFQRVETPNKFFAPVLEPVQVAREIVSVVDTGNGGVLRMPAFASFVSCYAVLPASIQKFARYLSGIDRAMQRAGYSADHEMESLKRSKFD</sequence>
<proteinExistence type="predicted"/>
<dbReference type="EMBL" id="DS268118">
    <property type="protein sequence ID" value="KMU71821.1"/>
    <property type="molecule type" value="Genomic_DNA"/>
</dbReference>
<dbReference type="OrthoDB" id="5840532at2759"/>
<gene>
    <name evidence="1" type="ORF">CISG_00131</name>
</gene>
<evidence type="ECO:0000313" key="2">
    <source>
        <dbReference type="Proteomes" id="UP000054559"/>
    </source>
</evidence>
<name>A0A0J8QH71_COCIT</name>
<evidence type="ECO:0000313" key="1">
    <source>
        <dbReference type="EMBL" id="KMU71821.1"/>
    </source>
</evidence>
<protein>
    <submittedName>
        <fullName evidence="1">Uncharacterized protein</fullName>
    </submittedName>
</protein>
<dbReference type="PROSITE" id="PS51257">
    <property type="entry name" value="PROKAR_LIPOPROTEIN"/>
    <property type="match status" value="1"/>
</dbReference>